<dbReference type="RefSeq" id="WP_317234328.1">
    <property type="nucleotide sequence ID" value="NZ_JAWJUL010000107.1"/>
</dbReference>
<dbReference type="Proteomes" id="UP001273935">
    <property type="component" value="Unassembled WGS sequence"/>
</dbReference>
<feature type="non-terminal residue" evidence="1">
    <location>
        <position position="1"/>
    </location>
</feature>
<sequence length="63" mass="6862">SPSGPGFSQRPEFRLYYTYASWNEAAQRAASELAAGSALSDTGAFGDALHGSNFGVQVEYWWK</sequence>
<reference evidence="1 2" key="1">
    <citation type="submission" date="2023-10" db="EMBL/GenBank/DDBJ databases">
        <title>Pseudomonas otitidis isolated from a paediatric patient with cystic fibrosis in Chile.</title>
        <authorList>
            <person name="Amsteins-Romero L."/>
            <person name="Opazo-Capurro A."/>
            <person name="Matus-Kohler M."/>
            <person name="Gonzalez-Rocha G."/>
        </authorList>
    </citation>
    <scope>NUCLEOTIDE SEQUENCE [LARGE SCALE GENOMIC DNA]</scope>
    <source>
        <strain evidence="1 2">P-714</strain>
    </source>
</reference>
<organism evidence="1 2">
    <name type="scientific">Metapseudomonas otitidis</name>
    <dbReference type="NCBI Taxonomy" id="319939"/>
    <lineage>
        <taxon>Bacteria</taxon>
        <taxon>Pseudomonadati</taxon>
        <taxon>Pseudomonadota</taxon>
        <taxon>Gammaproteobacteria</taxon>
        <taxon>Pseudomonadales</taxon>
        <taxon>Pseudomonadaceae</taxon>
        <taxon>Metapseudomonas</taxon>
    </lineage>
</organism>
<evidence type="ECO:0000313" key="1">
    <source>
        <dbReference type="EMBL" id="MDV3442222.1"/>
    </source>
</evidence>
<name>A0ABU3XWD1_9GAMM</name>
<proteinExistence type="predicted"/>
<comment type="caution">
    <text evidence="1">The sequence shown here is derived from an EMBL/GenBank/DDBJ whole genome shotgun (WGS) entry which is preliminary data.</text>
</comment>
<dbReference type="SUPFAM" id="SSF56935">
    <property type="entry name" value="Porins"/>
    <property type="match status" value="1"/>
</dbReference>
<dbReference type="InterPro" id="IPR036998">
    <property type="entry name" value="Porin_LamB_sf"/>
</dbReference>
<dbReference type="Pfam" id="PF02264">
    <property type="entry name" value="LamB"/>
    <property type="match status" value="1"/>
</dbReference>
<dbReference type="Gene3D" id="2.40.170.10">
    <property type="entry name" value="Porin, LamB type"/>
    <property type="match status" value="1"/>
</dbReference>
<dbReference type="InterPro" id="IPR003192">
    <property type="entry name" value="Porin_LamB"/>
</dbReference>
<protein>
    <submittedName>
        <fullName evidence="1">Carbohydrate porin</fullName>
    </submittedName>
</protein>
<keyword evidence="2" id="KW-1185">Reference proteome</keyword>
<dbReference type="EMBL" id="JAWJUL010000107">
    <property type="protein sequence ID" value="MDV3442222.1"/>
    <property type="molecule type" value="Genomic_DNA"/>
</dbReference>
<gene>
    <name evidence="1" type="ORF">R0G64_22665</name>
</gene>
<evidence type="ECO:0000313" key="2">
    <source>
        <dbReference type="Proteomes" id="UP001273935"/>
    </source>
</evidence>
<accession>A0ABU3XWD1</accession>